<dbReference type="AlphaFoldDB" id="A0AAE1L5N7"/>
<feature type="region of interest" description="Disordered" evidence="1">
    <location>
        <begin position="1"/>
        <end position="175"/>
    </location>
</feature>
<dbReference type="EMBL" id="JAWQEG010000132">
    <property type="protein sequence ID" value="KAK3894205.1"/>
    <property type="molecule type" value="Genomic_DNA"/>
</dbReference>
<accession>A0AAE1L5N7</accession>
<evidence type="ECO:0000256" key="1">
    <source>
        <dbReference type="SAM" id="MobiDB-lite"/>
    </source>
</evidence>
<evidence type="ECO:0000313" key="2">
    <source>
        <dbReference type="EMBL" id="KAK3894205.1"/>
    </source>
</evidence>
<feature type="compositionally biased region" description="Basic residues" evidence="1">
    <location>
        <begin position="158"/>
        <end position="175"/>
    </location>
</feature>
<sequence>MASRKKRLDTSGEVRECLDSLLSSEEDDLLEDDSTTDSSGGELDREHELPPDSDEEMQFVVGERTQFPSSTPKKPTLSKKIPPTPTSPIPSPTQQQPGPSHCREPPATTSARQQRGRRATRATSRDTDDEEFDADNPQPLRVRRRPSITGATPWASRSRSRSRRSQSRQRRSQLS</sequence>
<feature type="compositionally biased region" description="Basic and acidic residues" evidence="1">
    <location>
        <begin position="8"/>
        <end position="18"/>
    </location>
</feature>
<feature type="compositionally biased region" description="Pro residues" evidence="1">
    <location>
        <begin position="82"/>
        <end position="91"/>
    </location>
</feature>
<dbReference type="Proteomes" id="UP001286313">
    <property type="component" value="Unassembled WGS sequence"/>
</dbReference>
<name>A0AAE1L5N7_PETCI</name>
<keyword evidence="3" id="KW-1185">Reference proteome</keyword>
<protein>
    <submittedName>
        <fullName evidence="2">Uncharacterized protein</fullName>
    </submittedName>
</protein>
<feature type="compositionally biased region" description="Low complexity" evidence="1">
    <location>
        <begin position="68"/>
        <end position="81"/>
    </location>
</feature>
<evidence type="ECO:0000313" key="3">
    <source>
        <dbReference type="Proteomes" id="UP001286313"/>
    </source>
</evidence>
<comment type="caution">
    <text evidence="2">The sequence shown here is derived from an EMBL/GenBank/DDBJ whole genome shotgun (WGS) entry which is preliminary data.</text>
</comment>
<organism evidence="2 3">
    <name type="scientific">Petrolisthes cinctipes</name>
    <name type="common">Flat porcelain crab</name>
    <dbReference type="NCBI Taxonomy" id="88211"/>
    <lineage>
        <taxon>Eukaryota</taxon>
        <taxon>Metazoa</taxon>
        <taxon>Ecdysozoa</taxon>
        <taxon>Arthropoda</taxon>
        <taxon>Crustacea</taxon>
        <taxon>Multicrustacea</taxon>
        <taxon>Malacostraca</taxon>
        <taxon>Eumalacostraca</taxon>
        <taxon>Eucarida</taxon>
        <taxon>Decapoda</taxon>
        <taxon>Pleocyemata</taxon>
        <taxon>Anomura</taxon>
        <taxon>Galatheoidea</taxon>
        <taxon>Porcellanidae</taxon>
        <taxon>Petrolisthes</taxon>
    </lineage>
</organism>
<gene>
    <name evidence="2" type="ORF">Pcinc_002023</name>
</gene>
<proteinExistence type="predicted"/>
<reference evidence="2" key="1">
    <citation type="submission" date="2023-10" db="EMBL/GenBank/DDBJ databases">
        <title>Genome assemblies of two species of porcelain crab, Petrolisthes cinctipes and Petrolisthes manimaculis (Anomura: Porcellanidae).</title>
        <authorList>
            <person name="Angst P."/>
        </authorList>
    </citation>
    <scope>NUCLEOTIDE SEQUENCE</scope>
    <source>
        <strain evidence="2">PB745_01</strain>
        <tissue evidence="2">Gill</tissue>
    </source>
</reference>
<feature type="compositionally biased region" description="Acidic residues" evidence="1">
    <location>
        <begin position="24"/>
        <end position="35"/>
    </location>
</feature>